<evidence type="ECO:0000313" key="2">
    <source>
        <dbReference type="Proteomes" id="UP000789396"/>
    </source>
</evidence>
<feature type="non-terminal residue" evidence="1">
    <location>
        <position position="41"/>
    </location>
</feature>
<comment type="caution">
    <text evidence="1">The sequence shown here is derived from an EMBL/GenBank/DDBJ whole genome shotgun (WGS) entry which is preliminary data.</text>
</comment>
<protein>
    <submittedName>
        <fullName evidence="1">19840_t:CDS:1</fullName>
    </submittedName>
</protein>
<gene>
    <name evidence="1" type="ORF">RFULGI_LOCUS13459</name>
</gene>
<sequence>MPKKKISNDDPKEIFKDENEFKNEAINLAKALKWRSIENNS</sequence>
<dbReference type="Proteomes" id="UP000789396">
    <property type="component" value="Unassembled WGS sequence"/>
</dbReference>
<organism evidence="1 2">
    <name type="scientific">Racocetra fulgida</name>
    <dbReference type="NCBI Taxonomy" id="60492"/>
    <lineage>
        <taxon>Eukaryota</taxon>
        <taxon>Fungi</taxon>
        <taxon>Fungi incertae sedis</taxon>
        <taxon>Mucoromycota</taxon>
        <taxon>Glomeromycotina</taxon>
        <taxon>Glomeromycetes</taxon>
        <taxon>Diversisporales</taxon>
        <taxon>Gigasporaceae</taxon>
        <taxon>Racocetra</taxon>
    </lineage>
</organism>
<proteinExistence type="predicted"/>
<name>A0A9N9ITE2_9GLOM</name>
<evidence type="ECO:0000313" key="1">
    <source>
        <dbReference type="EMBL" id="CAG8748968.1"/>
    </source>
</evidence>
<dbReference type="AlphaFoldDB" id="A0A9N9ITE2"/>
<dbReference type="EMBL" id="CAJVPZ010035393">
    <property type="protein sequence ID" value="CAG8748968.1"/>
    <property type="molecule type" value="Genomic_DNA"/>
</dbReference>
<accession>A0A9N9ITE2</accession>
<keyword evidence="2" id="KW-1185">Reference proteome</keyword>
<reference evidence="1" key="1">
    <citation type="submission" date="2021-06" db="EMBL/GenBank/DDBJ databases">
        <authorList>
            <person name="Kallberg Y."/>
            <person name="Tangrot J."/>
            <person name="Rosling A."/>
        </authorList>
    </citation>
    <scope>NUCLEOTIDE SEQUENCE</scope>
    <source>
        <strain evidence="1">IN212</strain>
    </source>
</reference>